<dbReference type="SUPFAM" id="SSF49764">
    <property type="entry name" value="HSP20-like chaperones"/>
    <property type="match status" value="1"/>
</dbReference>
<dbReference type="EMBL" id="CAJPEX010004903">
    <property type="protein sequence ID" value="CAG0923296.1"/>
    <property type="molecule type" value="Genomic_DNA"/>
</dbReference>
<comment type="similarity">
    <text evidence="2 3">Belongs to the small heat shock protein (HSP20) family.</text>
</comment>
<dbReference type="Proteomes" id="UP000678499">
    <property type="component" value="Unassembled WGS sequence"/>
</dbReference>
<dbReference type="PANTHER" id="PTHR45640:SF13">
    <property type="entry name" value="HEAT SHOCK PROTEIN 22-RELATED"/>
    <property type="match status" value="1"/>
</dbReference>
<feature type="domain" description="SHSP" evidence="5">
    <location>
        <begin position="75"/>
        <end position="184"/>
    </location>
</feature>
<dbReference type="EMBL" id="CAJPEX010001768">
    <property type="protein sequence ID" value="CAG0919888.1"/>
    <property type="molecule type" value="Genomic_DNA"/>
</dbReference>
<evidence type="ECO:0000313" key="7">
    <source>
        <dbReference type="EMBL" id="CAD7283144.1"/>
    </source>
</evidence>
<dbReference type="InterPro" id="IPR008978">
    <property type="entry name" value="HSP20-like_chaperone"/>
</dbReference>
<protein>
    <recommendedName>
        <fullName evidence="5">SHSP domain-containing protein</fullName>
    </recommendedName>
</protein>
<dbReference type="EMBL" id="OA883805">
    <property type="protein sequence ID" value="CAD7279736.1"/>
    <property type="molecule type" value="Genomic_DNA"/>
</dbReference>
<dbReference type="GO" id="GO:0009408">
    <property type="term" value="P:response to heat"/>
    <property type="evidence" value="ECO:0007669"/>
    <property type="project" value="TreeGrafter"/>
</dbReference>
<evidence type="ECO:0000313" key="6">
    <source>
        <dbReference type="EMBL" id="CAD7279736.1"/>
    </source>
</evidence>
<gene>
    <name evidence="7" type="ORF">NMOB1V02_LOCUS10762</name>
    <name evidence="6" type="ORF">NMOB1V02_LOCUS7404</name>
</gene>
<dbReference type="Gene3D" id="2.60.40.790">
    <property type="match status" value="1"/>
</dbReference>
<dbReference type="GO" id="GO:0042026">
    <property type="term" value="P:protein refolding"/>
    <property type="evidence" value="ECO:0007669"/>
    <property type="project" value="TreeGrafter"/>
</dbReference>
<dbReference type="GO" id="GO:0051082">
    <property type="term" value="F:unfolded protein binding"/>
    <property type="evidence" value="ECO:0007669"/>
    <property type="project" value="TreeGrafter"/>
</dbReference>
<dbReference type="CDD" id="cd06526">
    <property type="entry name" value="metazoan_ACD"/>
    <property type="match status" value="1"/>
</dbReference>
<name>A0A7R9BQP9_9CRUS</name>
<evidence type="ECO:0000256" key="1">
    <source>
        <dbReference type="ARBA" id="ARBA00023016"/>
    </source>
</evidence>
<dbReference type="Pfam" id="PF00011">
    <property type="entry name" value="HSP20"/>
    <property type="match status" value="1"/>
</dbReference>
<dbReference type="EMBL" id="OA886940">
    <property type="protein sequence ID" value="CAD7283144.1"/>
    <property type="molecule type" value="Genomic_DNA"/>
</dbReference>
<dbReference type="PANTHER" id="PTHR45640">
    <property type="entry name" value="HEAT SHOCK PROTEIN HSP-12.2-RELATED"/>
    <property type="match status" value="1"/>
</dbReference>
<dbReference type="PRINTS" id="PR00299">
    <property type="entry name" value="ACRYSTALLIN"/>
</dbReference>
<keyword evidence="1" id="KW-0346">Stress response</keyword>
<evidence type="ECO:0000313" key="8">
    <source>
        <dbReference type="Proteomes" id="UP000678499"/>
    </source>
</evidence>
<dbReference type="GO" id="GO:0005634">
    <property type="term" value="C:nucleus"/>
    <property type="evidence" value="ECO:0007669"/>
    <property type="project" value="TreeGrafter"/>
</dbReference>
<accession>A0A7R9BQP9</accession>
<dbReference type="InterPro" id="IPR001436">
    <property type="entry name" value="Alpha-crystallin/sHSP_animal"/>
</dbReference>
<sequence>MDPYTYVPFIRDWHDGSAAVATQAFGIGMYPSEVNPVNLRFINDMHAGNWVRPAPPPPIGAISPYYTPSSQQQLDCWSRFRSGVSAVANERSKFQIMLDVQQFCPNEIVVKTIDNYIVIEGKHEEKEDEHGYVARHFVRRYLLPKGVKPESITSTISCDGVLTIAAPKETTGSCEVRQIQVKPVNKPVLCSTCPTGVCGLQQKSIHEAPRASMSHTPPTAASPRISTGPATQQSTCLSVCATAGPGQQAQLHIAPVNNNTATAATPGNKRPS</sequence>
<keyword evidence="8" id="KW-1185">Reference proteome</keyword>
<evidence type="ECO:0000256" key="4">
    <source>
        <dbReference type="SAM" id="MobiDB-lite"/>
    </source>
</evidence>
<organism evidence="6">
    <name type="scientific">Notodromas monacha</name>
    <dbReference type="NCBI Taxonomy" id="399045"/>
    <lineage>
        <taxon>Eukaryota</taxon>
        <taxon>Metazoa</taxon>
        <taxon>Ecdysozoa</taxon>
        <taxon>Arthropoda</taxon>
        <taxon>Crustacea</taxon>
        <taxon>Oligostraca</taxon>
        <taxon>Ostracoda</taxon>
        <taxon>Podocopa</taxon>
        <taxon>Podocopida</taxon>
        <taxon>Cypridocopina</taxon>
        <taxon>Cypridoidea</taxon>
        <taxon>Cyprididae</taxon>
        <taxon>Notodromas</taxon>
    </lineage>
</organism>
<dbReference type="InterPro" id="IPR002068">
    <property type="entry name" value="A-crystallin/Hsp20_dom"/>
</dbReference>
<evidence type="ECO:0000259" key="5">
    <source>
        <dbReference type="PROSITE" id="PS01031"/>
    </source>
</evidence>
<dbReference type="OrthoDB" id="10060792at2759"/>
<evidence type="ECO:0000256" key="3">
    <source>
        <dbReference type="RuleBase" id="RU003616"/>
    </source>
</evidence>
<dbReference type="AlphaFoldDB" id="A0A7R9BQP9"/>
<feature type="region of interest" description="Disordered" evidence="4">
    <location>
        <begin position="208"/>
        <end position="230"/>
    </location>
</feature>
<dbReference type="GO" id="GO:0005737">
    <property type="term" value="C:cytoplasm"/>
    <property type="evidence" value="ECO:0007669"/>
    <property type="project" value="TreeGrafter"/>
</dbReference>
<reference evidence="6" key="1">
    <citation type="submission" date="2020-11" db="EMBL/GenBank/DDBJ databases">
        <authorList>
            <person name="Tran Van P."/>
        </authorList>
    </citation>
    <scope>NUCLEOTIDE SEQUENCE</scope>
</reference>
<feature type="compositionally biased region" description="Polar residues" evidence="4">
    <location>
        <begin position="213"/>
        <end position="230"/>
    </location>
</feature>
<evidence type="ECO:0000256" key="2">
    <source>
        <dbReference type="PROSITE-ProRule" id="PRU00285"/>
    </source>
</evidence>
<proteinExistence type="inferred from homology"/>
<dbReference type="PROSITE" id="PS01031">
    <property type="entry name" value="SHSP"/>
    <property type="match status" value="1"/>
</dbReference>